<organism evidence="18">
    <name type="scientific">Cacopsylla melanoneura</name>
    <dbReference type="NCBI Taxonomy" id="428564"/>
    <lineage>
        <taxon>Eukaryota</taxon>
        <taxon>Metazoa</taxon>
        <taxon>Ecdysozoa</taxon>
        <taxon>Arthropoda</taxon>
        <taxon>Hexapoda</taxon>
        <taxon>Insecta</taxon>
        <taxon>Pterygota</taxon>
        <taxon>Neoptera</taxon>
        <taxon>Paraneoptera</taxon>
        <taxon>Hemiptera</taxon>
        <taxon>Sternorrhyncha</taxon>
        <taxon>Psylloidea</taxon>
        <taxon>Psyllidae</taxon>
        <taxon>Psyllinae</taxon>
        <taxon>Cacopsylla</taxon>
    </lineage>
</organism>
<evidence type="ECO:0000256" key="14">
    <source>
        <dbReference type="SAM" id="SignalP"/>
    </source>
</evidence>
<dbReference type="EMBL" id="HBUF01348840">
    <property type="protein sequence ID" value="CAG6712003.1"/>
    <property type="molecule type" value="Transcribed_RNA"/>
</dbReference>
<dbReference type="Gene3D" id="2.60.40.2950">
    <property type="match status" value="1"/>
</dbReference>
<name>A0A8D8XWG0_9HEMI</name>
<evidence type="ECO:0000256" key="1">
    <source>
        <dbReference type="ARBA" id="ARBA00004613"/>
    </source>
</evidence>
<dbReference type="FunFam" id="1.50.10.20:FF:000001">
    <property type="entry name" value="CD109 isoform 1"/>
    <property type="match status" value="1"/>
</dbReference>
<evidence type="ECO:0000256" key="4">
    <source>
        <dbReference type="ARBA" id="ARBA00022690"/>
    </source>
</evidence>
<dbReference type="SUPFAM" id="SSF81296">
    <property type="entry name" value="E set domains"/>
    <property type="match status" value="1"/>
</dbReference>
<feature type="chain" id="PRO_5036428899" description="TEP1-F" evidence="14">
    <location>
        <begin position="22"/>
        <end position="1492"/>
    </location>
</feature>
<evidence type="ECO:0000256" key="9">
    <source>
        <dbReference type="ARBA" id="ARBA00023157"/>
    </source>
</evidence>
<dbReference type="InterPro" id="IPR014756">
    <property type="entry name" value="Ig_E-set"/>
</dbReference>
<keyword evidence="5 14" id="KW-0732">Signal</keyword>
<dbReference type="InterPro" id="IPR041555">
    <property type="entry name" value="MG3"/>
</dbReference>
<dbReference type="Pfam" id="PF07677">
    <property type="entry name" value="A2M_recep"/>
    <property type="match status" value="1"/>
</dbReference>
<dbReference type="Gene3D" id="2.60.40.1930">
    <property type="match status" value="2"/>
</dbReference>
<reference evidence="18" key="1">
    <citation type="submission" date="2021-05" db="EMBL/GenBank/DDBJ databases">
        <authorList>
            <person name="Alioto T."/>
            <person name="Alioto T."/>
            <person name="Gomez Garrido J."/>
        </authorList>
    </citation>
    <scope>NUCLEOTIDE SEQUENCE</scope>
</reference>
<dbReference type="Pfam" id="PF07703">
    <property type="entry name" value="A2M_BRD"/>
    <property type="match status" value="1"/>
</dbReference>
<dbReference type="InterPro" id="IPR036595">
    <property type="entry name" value="A-macroglobulin_rcpt-bd_sf"/>
</dbReference>
<dbReference type="GO" id="GO:0005615">
    <property type="term" value="C:extracellular space"/>
    <property type="evidence" value="ECO:0007669"/>
    <property type="project" value="InterPro"/>
</dbReference>
<dbReference type="InterPro" id="IPR041813">
    <property type="entry name" value="A2M_TED"/>
</dbReference>
<dbReference type="SUPFAM" id="SSF49410">
    <property type="entry name" value="Alpha-macroglobulin receptor domain"/>
    <property type="match status" value="1"/>
</dbReference>
<comment type="function">
    <text evidence="11">Binds covalently through a thioester bond to the pathogen surface resulting in pathogen clearance.</text>
</comment>
<accession>A0A8D8XWG0</accession>
<evidence type="ECO:0000259" key="17">
    <source>
        <dbReference type="SMART" id="SM01361"/>
    </source>
</evidence>
<dbReference type="PROSITE" id="PS00477">
    <property type="entry name" value="ALPHA_2_MACROGLOBULIN"/>
    <property type="match status" value="1"/>
</dbReference>
<dbReference type="Gene3D" id="2.60.120.1540">
    <property type="match status" value="1"/>
</dbReference>
<dbReference type="InterPro" id="IPR008930">
    <property type="entry name" value="Terpenoid_cyclase/PrenylTrfase"/>
</dbReference>
<evidence type="ECO:0000256" key="5">
    <source>
        <dbReference type="ARBA" id="ARBA00022729"/>
    </source>
</evidence>
<keyword evidence="3" id="KW-0964">Secreted</keyword>
<dbReference type="InterPro" id="IPR002890">
    <property type="entry name" value="MG2"/>
</dbReference>
<dbReference type="PANTHER" id="PTHR11412:SF136">
    <property type="entry name" value="CD109 ANTIGEN"/>
    <property type="match status" value="1"/>
</dbReference>
<dbReference type="InterPro" id="IPR019742">
    <property type="entry name" value="MacrogloblnA2_CS"/>
</dbReference>
<dbReference type="CDD" id="cd02897">
    <property type="entry name" value="A2M_2"/>
    <property type="match status" value="1"/>
</dbReference>
<dbReference type="InterPro" id="IPR047565">
    <property type="entry name" value="Alpha-macroglob_thiol-ester_cl"/>
</dbReference>
<evidence type="ECO:0000313" key="18">
    <source>
        <dbReference type="EMBL" id="CAG6712003.1"/>
    </source>
</evidence>
<protein>
    <recommendedName>
        <fullName evidence="13">TEP1-F</fullName>
    </recommendedName>
</protein>
<feature type="domain" description="Alpha-macroglobulin receptor-binding" evidence="17">
    <location>
        <begin position="1346"/>
        <end position="1435"/>
    </location>
</feature>
<dbReference type="EMBL" id="HBUF01348839">
    <property type="protein sequence ID" value="CAG6712002.1"/>
    <property type="molecule type" value="Transcribed_RNA"/>
</dbReference>
<evidence type="ECO:0000256" key="13">
    <source>
        <dbReference type="ARBA" id="ARBA00078071"/>
    </source>
</evidence>
<evidence type="ECO:0000259" key="15">
    <source>
        <dbReference type="SMART" id="SM01359"/>
    </source>
</evidence>
<dbReference type="SMART" id="SM01361">
    <property type="entry name" value="A2M_recep"/>
    <property type="match status" value="1"/>
</dbReference>
<keyword evidence="7" id="KW-0722">Serine protease inhibitor</keyword>
<dbReference type="Pfam" id="PF07678">
    <property type="entry name" value="TED_complement"/>
    <property type="match status" value="1"/>
</dbReference>
<comment type="similarity">
    <text evidence="2">Belongs to the protease inhibitor I39 (alpha-2-macroglobulin) family.</text>
</comment>
<evidence type="ECO:0000256" key="11">
    <source>
        <dbReference type="ARBA" id="ARBA00057615"/>
    </source>
</evidence>
<evidence type="ECO:0000256" key="6">
    <source>
        <dbReference type="ARBA" id="ARBA00022859"/>
    </source>
</evidence>
<keyword evidence="10" id="KW-0325">Glycoprotein</keyword>
<dbReference type="InterPro" id="IPR009048">
    <property type="entry name" value="A-macroglobulin_rcpt-bd"/>
</dbReference>
<feature type="domain" description="Alpha-2-macroglobulin bait region" evidence="15">
    <location>
        <begin position="442"/>
        <end position="578"/>
    </location>
</feature>
<dbReference type="SMART" id="SM01419">
    <property type="entry name" value="Thiol-ester_cl"/>
    <property type="match status" value="1"/>
</dbReference>
<feature type="domain" description="Alpha-2-macroglobulin" evidence="16">
    <location>
        <begin position="730"/>
        <end position="821"/>
    </location>
</feature>
<dbReference type="GO" id="GO:0004867">
    <property type="term" value="F:serine-type endopeptidase inhibitor activity"/>
    <property type="evidence" value="ECO:0007669"/>
    <property type="project" value="UniProtKB-KW"/>
</dbReference>
<dbReference type="FunFam" id="2.60.40.1930:FF:000001">
    <property type="entry name" value="CD109 isoform 3"/>
    <property type="match status" value="1"/>
</dbReference>
<dbReference type="Gene3D" id="2.60.40.690">
    <property type="entry name" value="Alpha-macroglobulin, receptor-binding domain"/>
    <property type="match status" value="1"/>
</dbReference>
<dbReference type="InterPro" id="IPR001599">
    <property type="entry name" value="Macroglobln_a2"/>
</dbReference>
<evidence type="ECO:0000256" key="10">
    <source>
        <dbReference type="ARBA" id="ARBA00023180"/>
    </source>
</evidence>
<dbReference type="Pfam" id="PF17789">
    <property type="entry name" value="MG4"/>
    <property type="match status" value="1"/>
</dbReference>
<dbReference type="Gene3D" id="2.60.40.1940">
    <property type="match status" value="1"/>
</dbReference>
<evidence type="ECO:0000256" key="12">
    <source>
        <dbReference type="ARBA" id="ARBA00063781"/>
    </source>
</evidence>
<evidence type="ECO:0000256" key="7">
    <source>
        <dbReference type="ARBA" id="ARBA00022900"/>
    </source>
</evidence>
<sequence>MVNHLQAFIIFAFTFFSTTKATGYYTVVAPKVLRPNGEYHVALSTQAVSEATQFSVEVGGKQDSGGDFRTRQQISVDPFSTKIVKLDIGDLGPGQYNLTVKGSGSLNFYNSTTLDYVHKSYSVFIQLDKAIYKPGDLVRFRAIVLNSHLKPSVTGALEIYITDGKGNRIKQWTRALTTRGVFSADLQLSKQPVLGDWNITINVLDQKFTKKFTVAEYVLPKFEVNVNVPQHATFKDSKIPITVTAKYTYGKPVKGEATITAYPVIFSGVVQPIYTTPVRKVVPIDGKTVIEFDVMNELKLNEDYERSVQIDVAVEEALTGRRQNNSVTTILHKHKYRLDLIKSANYFKPGLKYTAYLKLAHHDGTPVTDNNNMVTVKHGYTYDVEAYESTQHKLDRNGMIKLVYYPPASENVTTLGIQAEYLDIKEWFSTTNAAISPSNSFIQAALLTENPQVNKDVELEINSTSPLKYISYQVLGRGDVITADTMTVPGNKMSTVIRFLATYAMAPTAHVVVQYVRDDGEVVADGLDLELEGGLQNFVTANVQPDETEPGSNIQISLEAKPNSYIGIMAVDQKVLLLKTGNDIAKDEVMKELRSYDESPDSNKLPMIDELSHHRLRERYPGSLVAQEAFEKAGAIVMTNGYVHDRTGAYLLNRGRSLMVENRNKIAENRPKNRPLPPGGVSTLKPDLGPAVTYRPVTRPPLAGPYAFSRIPAPFWKGPRVYLEHDIDPTWLFSNVSSGFDGKAMISEKVPDSITSWVISAFSVDSLYGLGLMDMPKKLRVFRPFFISLDLPYSVMRGEIVAIPVVVFNYLNRDTEADVTLENVGQFDFADFSNEVDAAPPPKFEVFRRKKLTIKANSGASTTFVITPKELGYIGIKVTASSRVAGDAIEGKLLVKPEGETQYKNKAIFVDLRKTNVFNLNVTLDIPVNIIPGSEHVEVSAVGDILGPSIPNLANLIKMPFGCGEQNMLNFVPNIVVLEYLKNTHQLTDAIESRASRYLETGYQQELTYRRPDGSFSAFGTTDANGSTWLTAFVAKSFRQAASFTTIDEAVILEALAWLSSNQAFNGSFPEVGKVSHAEMQGGAAKGLALTAYTLVAFLENSRATPLYKNTINKAVDYIVKNLPGTEDPYAISICSYALHLAQHPVKDSAFNLLEGKAHTEDGKKWWKRAERPDDKKNPWAMTPNSVDVEMTSYALLSYLSRGLVEDTLPILTWLVSQQNDQGGFASTQDTIIGLYALSKLGENIISRNNDISVSYKYLNGQSSEIKINRGNNMILQKNELPKKTRAVNITASGSGFAVVYISYQYNINVTGAWPLFTLDPQVDKNSDSNHLQLSICSGFVGEGDSNMAVMEVSLPSGFTVDSDALPSLQISQNVKRVETKNGNTVVVLYFDKMTKKELCPTVSAFRTHKVAKQKPVPVSIYDYYDQSRRARMFYEPRVSTLCDICEGEDCSKVCTSQPGYQDSAQPSGSARILPTVFLILCVLLPVRLLRY</sequence>
<dbReference type="InterPro" id="IPR050473">
    <property type="entry name" value="A2M/Complement_sys"/>
</dbReference>
<dbReference type="Pfam" id="PF00207">
    <property type="entry name" value="A2M"/>
    <property type="match status" value="1"/>
</dbReference>
<dbReference type="PANTHER" id="PTHR11412">
    <property type="entry name" value="MACROGLOBULIN / COMPLEMENT"/>
    <property type="match status" value="1"/>
</dbReference>
<comment type="subcellular location">
    <subcellularLocation>
        <location evidence="1">Secreted</location>
    </subcellularLocation>
</comment>
<dbReference type="SMART" id="SM01360">
    <property type="entry name" value="A2M"/>
    <property type="match status" value="1"/>
</dbReference>
<dbReference type="InterPro" id="IPR011626">
    <property type="entry name" value="Alpha-macroglobulin_TED"/>
</dbReference>
<dbReference type="SMART" id="SM01359">
    <property type="entry name" value="A2M_N_2"/>
    <property type="match status" value="1"/>
</dbReference>
<dbReference type="Gene3D" id="2.60.40.10">
    <property type="entry name" value="Immunoglobulins"/>
    <property type="match status" value="2"/>
</dbReference>
<evidence type="ECO:0000259" key="16">
    <source>
        <dbReference type="SMART" id="SM01360"/>
    </source>
</evidence>
<evidence type="ECO:0000256" key="3">
    <source>
        <dbReference type="ARBA" id="ARBA00022525"/>
    </source>
</evidence>
<dbReference type="Gene3D" id="2.20.130.20">
    <property type="match status" value="2"/>
</dbReference>
<feature type="signal peptide" evidence="14">
    <location>
        <begin position="1"/>
        <end position="21"/>
    </location>
</feature>
<dbReference type="SUPFAM" id="SSF48239">
    <property type="entry name" value="Terpenoid cyclases/Protein prenyltransferases"/>
    <property type="match status" value="1"/>
</dbReference>
<keyword evidence="4" id="KW-0646">Protease inhibitor</keyword>
<dbReference type="Pfam" id="PF17791">
    <property type="entry name" value="MG3"/>
    <property type="match status" value="1"/>
</dbReference>
<keyword evidence="8" id="KW-0882">Thioester bond</keyword>
<keyword evidence="6" id="KW-0391">Immunity</keyword>
<dbReference type="GO" id="GO:0002376">
    <property type="term" value="P:immune system process"/>
    <property type="evidence" value="ECO:0007669"/>
    <property type="project" value="UniProtKB-KW"/>
</dbReference>
<dbReference type="InterPro" id="IPR011625">
    <property type="entry name" value="A2M_N_BRD"/>
</dbReference>
<evidence type="ECO:0000256" key="8">
    <source>
        <dbReference type="ARBA" id="ARBA00022966"/>
    </source>
</evidence>
<proteinExistence type="inferred from homology"/>
<keyword evidence="9" id="KW-1015">Disulfide bond</keyword>
<evidence type="ECO:0000256" key="2">
    <source>
        <dbReference type="ARBA" id="ARBA00010952"/>
    </source>
</evidence>
<comment type="subunit">
    <text evidence="12">Heterodimer of a TEP1-N chain and an TEP1-C chain non-covalently linked. Forms a complex composed of TEP1-N and TEP1-C heterodimer, LRIM1 and APL1C; the interaction stabilizes TEP1-N and TEP1-C heterodimer, prevents its binding to tissues while circulating in the hemolymph and protects the thioester bond from hydrolysis. Mature TEP1 and to a lesser extent full-length TEP1 interact with SPCLIP1; the interaction is induced by microbial infection.</text>
</comment>
<dbReference type="InterPro" id="IPR013783">
    <property type="entry name" value="Ig-like_fold"/>
</dbReference>
<dbReference type="InterPro" id="IPR040839">
    <property type="entry name" value="MG4"/>
</dbReference>
<dbReference type="Pfam" id="PF01835">
    <property type="entry name" value="MG2"/>
    <property type="match status" value="1"/>
</dbReference>
<dbReference type="Gene3D" id="1.50.10.20">
    <property type="match status" value="1"/>
</dbReference>